<accession>A0ABU3SXC7</accession>
<evidence type="ECO:0000313" key="2">
    <source>
        <dbReference type="Proteomes" id="UP001247805"/>
    </source>
</evidence>
<dbReference type="EMBL" id="JAWDIO010000002">
    <property type="protein sequence ID" value="MDU0354656.1"/>
    <property type="molecule type" value="Genomic_DNA"/>
</dbReference>
<organism evidence="1 2">
    <name type="scientific">Paraglaciecola aquimarina</name>
    <dbReference type="NCBI Taxonomy" id="1235557"/>
    <lineage>
        <taxon>Bacteria</taxon>
        <taxon>Pseudomonadati</taxon>
        <taxon>Pseudomonadota</taxon>
        <taxon>Gammaproteobacteria</taxon>
        <taxon>Alteromonadales</taxon>
        <taxon>Alteromonadaceae</taxon>
        <taxon>Paraglaciecola</taxon>
    </lineage>
</organism>
<keyword evidence="2" id="KW-1185">Reference proteome</keyword>
<proteinExistence type="predicted"/>
<protein>
    <submittedName>
        <fullName evidence="1">Uncharacterized protein</fullName>
    </submittedName>
</protein>
<reference evidence="1 2" key="1">
    <citation type="submission" date="2023-10" db="EMBL/GenBank/DDBJ databases">
        <title>Glaciecola aquimarina strain GGW-M5 nov., isolated from a coastal seawater.</title>
        <authorList>
            <person name="Bayburt H."/>
            <person name="Kim J.M."/>
            <person name="Choi B.J."/>
            <person name="Jeon C.O."/>
        </authorList>
    </citation>
    <scope>NUCLEOTIDE SEQUENCE [LARGE SCALE GENOMIC DNA]</scope>
    <source>
        <strain evidence="1 2">KCTC 32108</strain>
    </source>
</reference>
<comment type="caution">
    <text evidence="1">The sequence shown here is derived from an EMBL/GenBank/DDBJ whole genome shotgun (WGS) entry which is preliminary data.</text>
</comment>
<name>A0ABU3SXC7_9ALTE</name>
<sequence length="67" mass="7429">MSGICCTTMSLQVSKFPASSAQSLSFDWFDNPKIEQALQVVHIRPTVINFVSFNFVVCNMALFPING</sequence>
<dbReference type="RefSeq" id="WP_316026241.1">
    <property type="nucleotide sequence ID" value="NZ_JAWDIO010000002.1"/>
</dbReference>
<dbReference type="Proteomes" id="UP001247805">
    <property type="component" value="Unassembled WGS sequence"/>
</dbReference>
<evidence type="ECO:0000313" key="1">
    <source>
        <dbReference type="EMBL" id="MDU0354656.1"/>
    </source>
</evidence>
<gene>
    <name evidence="1" type="ORF">RS130_12665</name>
</gene>